<dbReference type="RefSeq" id="WP_378288686.1">
    <property type="nucleotide sequence ID" value="NZ_JBHULE010000002.1"/>
</dbReference>
<evidence type="ECO:0000256" key="1">
    <source>
        <dbReference type="ARBA" id="ARBA00023015"/>
    </source>
</evidence>
<dbReference type="EMBL" id="JBHULE010000002">
    <property type="protein sequence ID" value="MFD2561188.1"/>
    <property type="molecule type" value="Genomic_DNA"/>
</dbReference>
<gene>
    <name evidence="5" type="ORF">ACFSR1_00820</name>
</gene>
<dbReference type="Pfam" id="PF12833">
    <property type="entry name" value="HTH_18"/>
    <property type="match status" value="1"/>
</dbReference>
<dbReference type="Proteomes" id="UP001597319">
    <property type="component" value="Unassembled WGS sequence"/>
</dbReference>
<comment type="caution">
    <text evidence="5">The sequence shown here is derived from an EMBL/GenBank/DDBJ whole genome shotgun (WGS) entry which is preliminary data.</text>
</comment>
<dbReference type="InterPro" id="IPR046532">
    <property type="entry name" value="DUF6597"/>
</dbReference>
<dbReference type="PROSITE" id="PS01124">
    <property type="entry name" value="HTH_ARAC_FAMILY_2"/>
    <property type="match status" value="1"/>
</dbReference>
<keyword evidence="1" id="KW-0805">Transcription regulation</keyword>
<keyword evidence="2" id="KW-0238">DNA-binding</keyword>
<evidence type="ECO:0000259" key="4">
    <source>
        <dbReference type="PROSITE" id="PS01124"/>
    </source>
</evidence>
<organism evidence="5 6">
    <name type="scientific">Aquimarina rubra</name>
    <dbReference type="NCBI Taxonomy" id="1920033"/>
    <lineage>
        <taxon>Bacteria</taxon>
        <taxon>Pseudomonadati</taxon>
        <taxon>Bacteroidota</taxon>
        <taxon>Flavobacteriia</taxon>
        <taxon>Flavobacteriales</taxon>
        <taxon>Flavobacteriaceae</taxon>
        <taxon>Aquimarina</taxon>
    </lineage>
</organism>
<keyword evidence="3" id="KW-0804">Transcription</keyword>
<dbReference type="Gene3D" id="1.10.10.60">
    <property type="entry name" value="Homeodomain-like"/>
    <property type="match status" value="1"/>
</dbReference>
<dbReference type="InterPro" id="IPR009057">
    <property type="entry name" value="Homeodomain-like_sf"/>
</dbReference>
<evidence type="ECO:0000313" key="6">
    <source>
        <dbReference type="Proteomes" id="UP001597319"/>
    </source>
</evidence>
<dbReference type="Pfam" id="PF20240">
    <property type="entry name" value="DUF6597"/>
    <property type="match status" value="1"/>
</dbReference>
<proteinExistence type="predicted"/>
<reference evidence="6" key="1">
    <citation type="journal article" date="2019" name="Int. J. Syst. Evol. Microbiol.">
        <title>The Global Catalogue of Microorganisms (GCM) 10K type strain sequencing project: providing services to taxonomists for standard genome sequencing and annotation.</title>
        <authorList>
            <consortium name="The Broad Institute Genomics Platform"/>
            <consortium name="The Broad Institute Genome Sequencing Center for Infectious Disease"/>
            <person name="Wu L."/>
            <person name="Ma J."/>
        </authorList>
    </citation>
    <scope>NUCLEOTIDE SEQUENCE [LARGE SCALE GENOMIC DNA]</scope>
    <source>
        <strain evidence="6">KCTC 52274</strain>
    </source>
</reference>
<evidence type="ECO:0000256" key="3">
    <source>
        <dbReference type="ARBA" id="ARBA00023163"/>
    </source>
</evidence>
<dbReference type="InterPro" id="IPR018060">
    <property type="entry name" value="HTH_AraC"/>
</dbReference>
<dbReference type="PANTHER" id="PTHR46796:SF13">
    <property type="entry name" value="HTH-TYPE TRANSCRIPTIONAL ACTIVATOR RHAS"/>
    <property type="match status" value="1"/>
</dbReference>
<evidence type="ECO:0000256" key="2">
    <source>
        <dbReference type="ARBA" id="ARBA00023125"/>
    </source>
</evidence>
<dbReference type="PANTHER" id="PTHR46796">
    <property type="entry name" value="HTH-TYPE TRANSCRIPTIONAL ACTIVATOR RHAS-RELATED"/>
    <property type="match status" value="1"/>
</dbReference>
<feature type="domain" description="HTH araC/xylS-type" evidence="4">
    <location>
        <begin position="160"/>
        <end position="260"/>
    </location>
</feature>
<protein>
    <submittedName>
        <fullName evidence="5">Helix-turn-helix domain-containing protein</fullName>
    </submittedName>
</protein>
<accession>A0ABW5L8I4</accession>
<dbReference type="SUPFAM" id="SSF46689">
    <property type="entry name" value="Homeodomain-like"/>
    <property type="match status" value="1"/>
</dbReference>
<dbReference type="SMART" id="SM00342">
    <property type="entry name" value="HTH_ARAC"/>
    <property type="match status" value="1"/>
</dbReference>
<dbReference type="InterPro" id="IPR050204">
    <property type="entry name" value="AraC_XylS_family_regulators"/>
</dbReference>
<sequence>MIFETHQLTNPISNYIESIFHLKDFIPDHSIERVVPTGHVFIIFELDDIPRNTFDNTTLKANKTFTKAWISGIHKNYISISAHPKSEMFVIQFKPFGTYPFFHFPSEDLNEKILSAEEVFGEELLLLRDKLLKQETSQDKFIVAEKWLTSRYDDSKIPSKELLTIVEKLQQEPAVNFNKITESYPYTQKHLIDQFKKYVGVTPKYYHRIARFNEILQQIRQKEQISWSQVAYQCGYADQSHFIKEFSHFSGFNPQEFIKQEFNKDEPNFFPLDREG</sequence>
<evidence type="ECO:0000313" key="5">
    <source>
        <dbReference type="EMBL" id="MFD2561188.1"/>
    </source>
</evidence>
<keyword evidence="6" id="KW-1185">Reference proteome</keyword>
<name>A0ABW5L8I4_9FLAO</name>